<dbReference type="SUPFAM" id="SSF53474">
    <property type="entry name" value="alpha/beta-Hydrolases"/>
    <property type="match status" value="1"/>
</dbReference>
<dbReference type="PANTHER" id="PTHR22946:SF12">
    <property type="entry name" value="CONIDIAL PIGMENT BIOSYNTHESIS PROTEIN AYG1 (AFU_ORTHOLOGUE AFUA_2G17550)"/>
    <property type="match status" value="1"/>
</dbReference>
<evidence type="ECO:0000313" key="2">
    <source>
        <dbReference type="EMBL" id="GED99245.1"/>
    </source>
</evidence>
<accession>A0A7I9V1G6</accession>
<dbReference type="RefSeq" id="WP_161928591.1">
    <property type="nucleotide sequence ID" value="NZ_BJOU01000017.1"/>
</dbReference>
<gene>
    <name evidence="2" type="ORF">nbrc107697_32840</name>
</gene>
<keyword evidence="2" id="KW-0031">Aminopeptidase</keyword>
<sequence>MNHRHTSHSVYPDGFYADDGRDFAVRLLLGYCASGGADVGEVLTTIAGCRDDHDEEWSNAWLALGRRLVAAADGSSRSGHRVSAASAYLRAANYLSQAFDGLDGIADDAQRMPVFAEHRAAWEKFLDHGDFDVARLSIPYEGSTLPGWYLTPTHGHTGATLVVINGSDGSVSALWSAAAFGALARGYGVVLYDGPGQQSMLFERGIGFRPDWEAVQTPVTDHVLTLPGVNPNRLALYGISQAGYWVPRSLAFDHRYAAAIADPGVVDVAASWTKHLPKHLTDLLHAGKAQAFNRDLAMGLKLSPATRRMWDWRARPYRAADPDATDFDTVTAVGEYRITPDLAASITTPLLITDPDDEQFWPGQSDELAARCADGLATVVRFTTAEGASWHCQPMARSLTDERMFDWLDDQLSPPPSGP</sequence>
<proteinExistence type="inferred from homology"/>
<keyword evidence="3" id="KW-1185">Reference proteome</keyword>
<dbReference type="EMBL" id="BJOU01000017">
    <property type="protein sequence ID" value="GED99245.1"/>
    <property type="molecule type" value="Genomic_DNA"/>
</dbReference>
<dbReference type="Gene3D" id="1.20.1440.110">
    <property type="entry name" value="acylaminoacyl peptidase"/>
    <property type="match status" value="1"/>
</dbReference>
<evidence type="ECO:0000313" key="3">
    <source>
        <dbReference type="Proteomes" id="UP000444980"/>
    </source>
</evidence>
<dbReference type="GO" id="GO:0004177">
    <property type="term" value="F:aminopeptidase activity"/>
    <property type="evidence" value="ECO:0007669"/>
    <property type="project" value="UniProtKB-KW"/>
</dbReference>
<reference evidence="3" key="1">
    <citation type="submission" date="2019-06" db="EMBL/GenBank/DDBJ databases">
        <title>Gordonia isolated from sludge of a wastewater treatment plant.</title>
        <authorList>
            <person name="Tamura T."/>
            <person name="Aoyama K."/>
            <person name="Kang Y."/>
            <person name="Saito S."/>
            <person name="Akiyama N."/>
            <person name="Yazawa K."/>
            <person name="Gonoi T."/>
            <person name="Mikami Y."/>
        </authorList>
    </citation>
    <scope>NUCLEOTIDE SEQUENCE [LARGE SCALE GENOMIC DNA]</scope>
    <source>
        <strain evidence="3">NBRC 107697</strain>
    </source>
</reference>
<dbReference type="OrthoDB" id="9765647at2"/>
<comment type="similarity">
    <text evidence="1">Belongs to the AB hydrolase superfamily.</text>
</comment>
<evidence type="ECO:0000256" key="1">
    <source>
        <dbReference type="ARBA" id="ARBA00008645"/>
    </source>
</evidence>
<dbReference type="Proteomes" id="UP000444980">
    <property type="component" value="Unassembled WGS sequence"/>
</dbReference>
<protein>
    <submittedName>
        <fullName evidence="2">Hypothetical dipeptidyl aminopeptidase/ acylaminoacyl-peptidase related protein</fullName>
    </submittedName>
</protein>
<dbReference type="AlphaFoldDB" id="A0A7I9V1G6"/>
<dbReference type="PANTHER" id="PTHR22946">
    <property type="entry name" value="DIENELACTONE HYDROLASE DOMAIN-CONTAINING PROTEIN-RELATED"/>
    <property type="match status" value="1"/>
</dbReference>
<comment type="caution">
    <text evidence="2">The sequence shown here is derived from an EMBL/GenBank/DDBJ whole genome shotgun (WGS) entry which is preliminary data.</text>
</comment>
<name>A0A7I9V1G6_9ACTN</name>
<dbReference type="InterPro" id="IPR050261">
    <property type="entry name" value="FrsA_esterase"/>
</dbReference>
<organism evidence="2 3">
    <name type="scientific">Gordonia crocea</name>
    <dbReference type="NCBI Taxonomy" id="589162"/>
    <lineage>
        <taxon>Bacteria</taxon>
        <taxon>Bacillati</taxon>
        <taxon>Actinomycetota</taxon>
        <taxon>Actinomycetes</taxon>
        <taxon>Mycobacteriales</taxon>
        <taxon>Gordoniaceae</taxon>
        <taxon>Gordonia</taxon>
    </lineage>
</organism>
<keyword evidence="2" id="KW-0645">Protease</keyword>
<dbReference type="Gene3D" id="3.40.50.1820">
    <property type="entry name" value="alpha/beta hydrolase"/>
    <property type="match status" value="1"/>
</dbReference>
<dbReference type="InterPro" id="IPR029058">
    <property type="entry name" value="AB_hydrolase_fold"/>
</dbReference>
<keyword evidence="2" id="KW-0378">Hydrolase</keyword>